<evidence type="ECO:0000256" key="8">
    <source>
        <dbReference type="SAM" id="MobiDB-lite"/>
    </source>
</evidence>
<dbReference type="GO" id="GO:0004252">
    <property type="term" value="F:serine-type endopeptidase activity"/>
    <property type="evidence" value="ECO:0007669"/>
    <property type="project" value="InterPro"/>
</dbReference>
<evidence type="ECO:0000313" key="11">
    <source>
        <dbReference type="Proteomes" id="UP000253324"/>
    </source>
</evidence>
<name>A0A368YS06_9HYPH</name>
<reference evidence="10 11" key="1">
    <citation type="submission" date="2018-07" db="EMBL/GenBank/DDBJ databases">
        <title>Genomic Encyclopedia of Type Strains, Phase III (KMG-III): the genomes of soil and plant-associated and newly described type strains.</title>
        <authorList>
            <person name="Whitman W."/>
        </authorList>
    </citation>
    <scope>NUCLEOTIDE SEQUENCE [LARGE SCALE GENOMIC DNA]</scope>
    <source>
        <strain evidence="10 11">31-25a</strain>
    </source>
</reference>
<dbReference type="SUPFAM" id="SSF50156">
    <property type="entry name" value="PDZ domain-like"/>
    <property type="match status" value="2"/>
</dbReference>
<feature type="binding site" evidence="7">
    <location>
        <begin position="210"/>
        <end position="212"/>
    </location>
    <ligand>
        <name>substrate</name>
    </ligand>
</feature>
<feature type="domain" description="PDZ" evidence="9">
    <location>
        <begin position="353"/>
        <end position="428"/>
    </location>
</feature>
<dbReference type="CDD" id="cd10839">
    <property type="entry name" value="cpPDZ1_DegP-like"/>
    <property type="match status" value="1"/>
</dbReference>
<dbReference type="Gene3D" id="2.30.42.10">
    <property type="match status" value="2"/>
</dbReference>
<gene>
    <name evidence="10" type="ORF">C7476_108183</name>
</gene>
<feature type="active site" description="Charge relay system" evidence="6">
    <location>
        <position position="108"/>
    </location>
</feature>
<evidence type="ECO:0000256" key="6">
    <source>
        <dbReference type="PIRSR" id="PIRSR611782-1"/>
    </source>
</evidence>
<organism evidence="10 11">
    <name type="scientific">Phyllobacterium bourgognense</name>
    <dbReference type="NCBI Taxonomy" id="314236"/>
    <lineage>
        <taxon>Bacteria</taxon>
        <taxon>Pseudomonadati</taxon>
        <taxon>Pseudomonadota</taxon>
        <taxon>Alphaproteobacteria</taxon>
        <taxon>Hyphomicrobiales</taxon>
        <taxon>Phyllobacteriaceae</taxon>
        <taxon>Phyllobacterium</taxon>
    </lineage>
</organism>
<evidence type="ECO:0000313" key="10">
    <source>
        <dbReference type="EMBL" id="RCW82368.1"/>
    </source>
</evidence>
<dbReference type="PANTHER" id="PTHR43343">
    <property type="entry name" value="PEPTIDASE S12"/>
    <property type="match status" value="1"/>
</dbReference>
<dbReference type="InterPro" id="IPR011782">
    <property type="entry name" value="Pept_S1C_Do"/>
</dbReference>
<dbReference type="InterPro" id="IPR036034">
    <property type="entry name" value="PDZ_sf"/>
</dbReference>
<dbReference type="PROSITE" id="PS50106">
    <property type="entry name" value="PDZ"/>
    <property type="match status" value="2"/>
</dbReference>
<dbReference type="InterPro" id="IPR001940">
    <property type="entry name" value="Peptidase_S1C"/>
</dbReference>
<dbReference type="SUPFAM" id="SSF50494">
    <property type="entry name" value="Trypsin-like serine proteases"/>
    <property type="match status" value="1"/>
</dbReference>
<feature type="compositionally biased region" description="Polar residues" evidence="8">
    <location>
        <begin position="61"/>
        <end position="71"/>
    </location>
</feature>
<keyword evidence="3" id="KW-0677">Repeat</keyword>
<proteinExistence type="predicted"/>
<feature type="active site" description="Charge relay system" evidence="6">
    <location>
        <position position="138"/>
    </location>
</feature>
<dbReference type="InterPro" id="IPR001478">
    <property type="entry name" value="PDZ"/>
</dbReference>
<feature type="binding site" evidence="7">
    <location>
        <position position="138"/>
    </location>
    <ligand>
        <name>substrate</name>
    </ligand>
</feature>
<dbReference type="SMART" id="SM00228">
    <property type="entry name" value="PDZ"/>
    <property type="match status" value="2"/>
</dbReference>
<feature type="domain" description="PDZ" evidence="9">
    <location>
        <begin position="256"/>
        <end position="347"/>
    </location>
</feature>
<dbReference type="GO" id="GO:0006508">
    <property type="term" value="P:proteolysis"/>
    <property type="evidence" value="ECO:0007669"/>
    <property type="project" value="UniProtKB-KW"/>
</dbReference>
<evidence type="ECO:0000256" key="4">
    <source>
        <dbReference type="ARBA" id="ARBA00022801"/>
    </source>
</evidence>
<dbReference type="AlphaFoldDB" id="A0A368YS06"/>
<evidence type="ECO:0000256" key="1">
    <source>
        <dbReference type="ARBA" id="ARBA00022670"/>
    </source>
</evidence>
<dbReference type="EMBL" id="QPJM01000008">
    <property type="protein sequence ID" value="RCW82368.1"/>
    <property type="molecule type" value="Genomic_DNA"/>
</dbReference>
<dbReference type="RefSeq" id="WP_114430827.1">
    <property type="nucleotide sequence ID" value="NZ_QPJM01000008.1"/>
</dbReference>
<evidence type="ECO:0000256" key="3">
    <source>
        <dbReference type="ARBA" id="ARBA00022737"/>
    </source>
</evidence>
<evidence type="ECO:0000256" key="2">
    <source>
        <dbReference type="ARBA" id="ARBA00022729"/>
    </source>
</evidence>
<dbReference type="PANTHER" id="PTHR43343:SF3">
    <property type="entry name" value="PROTEASE DO-LIKE 8, CHLOROPLASTIC"/>
    <property type="match status" value="1"/>
</dbReference>
<evidence type="ECO:0000256" key="7">
    <source>
        <dbReference type="PIRSR" id="PIRSR611782-2"/>
    </source>
</evidence>
<feature type="region of interest" description="Disordered" evidence="8">
    <location>
        <begin position="61"/>
        <end position="89"/>
    </location>
</feature>
<dbReference type="Proteomes" id="UP000253324">
    <property type="component" value="Unassembled WGS sequence"/>
</dbReference>
<keyword evidence="1 10" id="KW-0645">Protease</keyword>
<dbReference type="Pfam" id="PF13180">
    <property type="entry name" value="PDZ_2"/>
    <property type="match status" value="1"/>
</dbReference>
<dbReference type="PRINTS" id="PR00834">
    <property type="entry name" value="PROTEASES2C"/>
</dbReference>
<keyword evidence="2" id="KW-0732">Signal</keyword>
<protein>
    <submittedName>
        <fullName evidence="10">Serine protease Do</fullName>
    </submittedName>
</protein>
<dbReference type="Pfam" id="PF13365">
    <property type="entry name" value="Trypsin_2"/>
    <property type="match status" value="1"/>
</dbReference>
<dbReference type="InterPro" id="IPR051201">
    <property type="entry name" value="Chloro_Bact_Ser_Proteases"/>
</dbReference>
<evidence type="ECO:0000256" key="5">
    <source>
        <dbReference type="ARBA" id="ARBA00022825"/>
    </source>
</evidence>
<evidence type="ECO:0000259" key="9">
    <source>
        <dbReference type="PROSITE" id="PS50106"/>
    </source>
</evidence>
<feature type="active site" description="Charge relay system" evidence="6">
    <location>
        <position position="212"/>
    </location>
</feature>
<feature type="binding site" evidence="7">
    <location>
        <position position="108"/>
    </location>
    <ligand>
        <name>substrate</name>
    </ligand>
</feature>
<keyword evidence="4" id="KW-0378">Hydrolase</keyword>
<sequence>MDSCRAGSTVFTAVCSAFTRIIAFGLAAFLTASLPAAAQPGDLSDLAARVIDAVVNISTTRRANENPNPDAQGQRPAAPDTEEPPRAQRSLGSGFVIDASGIIVTNEHVIRNAEEIDVILSDGTSLRAELLGEDSYIDVAVLRVRPSTPLQVVKFADSNQIRVGQPVMAIGNPSGLGGTVTAGIVSAKNRDIRTSPFDNFIQTDAAINRGNSGGPLFDMAGDVIGINTLGLTPSGGSIGLNFAVPANTAQPIIAQLREFGETRRGWLGVSLQELSNEIAEALRIEPPRGVVISGVDPRGPAGPAGMRSGDVIVNLNGQEIRDPRQLQRIVAEAPVGKDVPVTVVRDGRSTELTVTLARREVPAAGTSVVSALGMKISGVTRAQQRELGLRDDVRGVVVVALDPGSPAAGQGIRPGTVITEVQNEAVDSPGAFIRRIETLKAEGRRSAVILVLAANGQTRLIALNLT</sequence>
<keyword evidence="11" id="KW-1185">Reference proteome</keyword>
<dbReference type="NCBIfam" id="TIGR02037">
    <property type="entry name" value="degP_htrA_DO"/>
    <property type="match status" value="1"/>
</dbReference>
<keyword evidence="5" id="KW-0720">Serine protease</keyword>
<dbReference type="OrthoDB" id="9758917at2"/>
<dbReference type="InterPro" id="IPR009003">
    <property type="entry name" value="Peptidase_S1_PA"/>
</dbReference>
<accession>A0A368YS06</accession>
<comment type="caution">
    <text evidence="10">The sequence shown here is derived from an EMBL/GenBank/DDBJ whole genome shotgun (WGS) entry which is preliminary data.</text>
</comment>
<dbReference type="Gene3D" id="2.40.10.120">
    <property type="match status" value="1"/>
</dbReference>